<dbReference type="Gene3D" id="1.10.530.10">
    <property type="match status" value="1"/>
</dbReference>
<dbReference type="InterPro" id="IPR008258">
    <property type="entry name" value="Transglycosylase_SLT_dom_1"/>
</dbReference>
<evidence type="ECO:0000313" key="5">
    <source>
        <dbReference type="Proteomes" id="UP000660885"/>
    </source>
</evidence>
<dbReference type="Pfam" id="PF01464">
    <property type="entry name" value="SLT"/>
    <property type="match status" value="1"/>
</dbReference>
<comment type="caution">
    <text evidence="4">The sequence shown here is derived from an EMBL/GenBank/DDBJ whole genome shotgun (WGS) entry which is preliminary data.</text>
</comment>
<keyword evidence="5" id="KW-1185">Reference proteome</keyword>
<comment type="similarity">
    <text evidence="1">Belongs to the virb1 family.</text>
</comment>
<dbReference type="InterPro" id="IPR023346">
    <property type="entry name" value="Lysozyme-like_dom_sf"/>
</dbReference>
<feature type="region of interest" description="Disordered" evidence="2">
    <location>
        <begin position="200"/>
        <end position="224"/>
    </location>
</feature>
<dbReference type="Proteomes" id="UP000660885">
    <property type="component" value="Unassembled WGS sequence"/>
</dbReference>
<organism evidence="4 5">
    <name type="scientific">Belnapia arida</name>
    <dbReference type="NCBI Taxonomy" id="2804533"/>
    <lineage>
        <taxon>Bacteria</taxon>
        <taxon>Pseudomonadati</taxon>
        <taxon>Pseudomonadota</taxon>
        <taxon>Alphaproteobacteria</taxon>
        <taxon>Acetobacterales</taxon>
        <taxon>Roseomonadaceae</taxon>
        <taxon>Belnapia</taxon>
    </lineage>
</organism>
<dbReference type="SUPFAM" id="SSF53955">
    <property type="entry name" value="Lysozyme-like"/>
    <property type="match status" value="1"/>
</dbReference>
<dbReference type="EMBL" id="JAETWB010000113">
    <property type="protein sequence ID" value="MBL6082732.1"/>
    <property type="molecule type" value="Genomic_DNA"/>
</dbReference>
<evidence type="ECO:0000256" key="1">
    <source>
        <dbReference type="ARBA" id="ARBA00009387"/>
    </source>
</evidence>
<reference evidence="4 5" key="1">
    <citation type="submission" date="2021-01" db="EMBL/GenBank/DDBJ databases">
        <title>Belnapia mucosa sp. nov. and Belnapia arida sp. nov., isolated from the Tabernas Desert (Almeria, Spain).</title>
        <authorList>
            <person name="Molina-Menor E."/>
            <person name="Vidal-Verdu A."/>
            <person name="Calonge A."/>
            <person name="Satari L."/>
            <person name="Pereto J."/>
            <person name="Porcar M."/>
        </authorList>
    </citation>
    <scope>NUCLEOTIDE SEQUENCE [LARGE SCALE GENOMIC DNA]</scope>
    <source>
        <strain evidence="4 5">T18</strain>
    </source>
</reference>
<evidence type="ECO:0000256" key="2">
    <source>
        <dbReference type="SAM" id="MobiDB-lite"/>
    </source>
</evidence>
<name>A0ABS1UG91_9PROT</name>
<sequence>MRIPPQLLRSIAMVESGRPDPATGRVLPWPWTINVSGTGYFFASSEQAVAAVRNFRSRGIQSIDVGCAQVNLMHHPAAFSNLESAFDPQANTDYAARFLKSLHGGTGNWPLAAAAYHSRVAERGHEYARKVIALWPHAERYGALPPAVSTVNTGADYSMYLPEFAARLRRMDEDRARYPGAGALIESAWARQLPSSPRLAVELPPPSTRTVLNNPVPAGPSVLR</sequence>
<feature type="domain" description="Transglycosylase SLT" evidence="3">
    <location>
        <begin position="2"/>
        <end position="117"/>
    </location>
</feature>
<protein>
    <submittedName>
        <fullName evidence="4">Transglycosylase SLT domain-containing protein</fullName>
    </submittedName>
</protein>
<gene>
    <name evidence="4" type="ORF">JMJ56_32765</name>
</gene>
<proteinExistence type="inferred from homology"/>
<evidence type="ECO:0000259" key="3">
    <source>
        <dbReference type="Pfam" id="PF01464"/>
    </source>
</evidence>
<evidence type="ECO:0000313" key="4">
    <source>
        <dbReference type="EMBL" id="MBL6082732.1"/>
    </source>
</evidence>
<accession>A0ABS1UG91</accession>